<dbReference type="InterPro" id="IPR023393">
    <property type="entry name" value="START-like_dom_sf"/>
</dbReference>
<evidence type="ECO:0000313" key="5">
    <source>
        <dbReference type="Proteomes" id="UP000076079"/>
    </source>
</evidence>
<proteinExistence type="inferred from homology"/>
<dbReference type="Proteomes" id="UP000076079">
    <property type="component" value="Chromosome"/>
</dbReference>
<dbReference type="InterPro" id="IPR047137">
    <property type="entry name" value="ORF3"/>
</dbReference>
<dbReference type="InterPro" id="IPR021309">
    <property type="entry name" value="YgaP-like_TM"/>
</dbReference>
<dbReference type="OrthoDB" id="9797595at2"/>
<dbReference type="PANTHER" id="PTHR33824:SF7">
    <property type="entry name" value="POLYKETIDE CYCLASE_DEHYDRASE AND LIPID TRANSPORT SUPERFAMILY PROTEIN"/>
    <property type="match status" value="1"/>
</dbReference>
<dbReference type="InterPro" id="IPR005031">
    <property type="entry name" value="COQ10_START"/>
</dbReference>
<gene>
    <name evidence="4" type="ORF">LuPra_03780</name>
</gene>
<reference evidence="5" key="2">
    <citation type="submission" date="2016-04" db="EMBL/GenBank/DDBJ databases">
        <title>First Complete Genome Sequence of a Subdivision 6 Acidobacterium.</title>
        <authorList>
            <person name="Huang S."/>
            <person name="Vieira S."/>
            <person name="Bunk B."/>
            <person name="Riedel T."/>
            <person name="Sproeer C."/>
            <person name="Overmann J."/>
        </authorList>
    </citation>
    <scope>NUCLEOTIDE SEQUENCE [LARGE SCALE GENOMIC DNA]</scope>
    <source>
        <strain evidence="5">DSM 100886 HEG_-6_39</strain>
    </source>
</reference>
<feature type="domain" description="Inner membrane protein YgaP-like transmembrane" evidence="3">
    <location>
        <begin position="1"/>
        <end position="56"/>
    </location>
</feature>
<dbReference type="PANTHER" id="PTHR33824">
    <property type="entry name" value="POLYKETIDE CYCLASE/DEHYDRASE AND LIPID TRANSPORT SUPERFAMILY PROTEIN"/>
    <property type="match status" value="1"/>
</dbReference>
<evidence type="ECO:0000256" key="1">
    <source>
        <dbReference type="ARBA" id="ARBA00008918"/>
    </source>
</evidence>
<name>A0A143PRV1_LUTPR</name>
<keyword evidence="5" id="KW-1185">Reference proteome</keyword>
<dbReference type="KEGG" id="abac:LuPra_03780"/>
<dbReference type="Pfam" id="PF03364">
    <property type="entry name" value="Polyketide_cyc"/>
    <property type="match status" value="1"/>
</dbReference>
<accession>A0A143PRV1</accession>
<dbReference type="STRING" id="1855912.LuPra_03780"/>
<dbReference type="AlphaFoldDB" id="A0A143PRV1"/>
<sequence>MHTNLGRWERIGSVAAGAGLLYLASRQPRMRGARHALGASLLARGVTGHCPVKLALLGDEAARTDTKRWLGGAAGIHVRESVMIGRPVGEVYRFWRDLGNLARFLRHVERVDVIDAYRSHWVVRGPGNLRLEWDAEILSDEPNALLSWKSTTPADIVSAGSVIFRPIGSGQTQIAVHFQYSPPGGSVGRKVAALLGQDPQAQVREDLQRLRGLLERRDDAADATSLVMEHQAL</sequence>
<dbReference type="SUPFAM" id="SSF55961">
    <property type="entry name" value="Bet v1-like"/>
    <property type="match status" value="1"/>
</dbReference>
<evidence type="ECO:0000259" key="2">
    <source>
        <dbReference type="Pfam" id="PF03364"/>
    </source>
</evidence>
<evidence type="ECO:0000259" key="3">
    <source>
        <dbReference type="Pfam" id="PF11127"/>
    </source>
</evidence>
<dbReference type="Pfam" id="PF11127">
    <property type="entry name" value="YgaP-like_TM"/>
    <property type="match status" value="1"/>
</dbReference>
<evidence type="ECO:0000313" key="4">
    <source>
        <dbReference type="EMBL" id="AMY10544.1"/>
    </source>
</evidence>
<feature type="domain" description="Coenzyme Q-binding protein COQ10 START" evidence="2">
    <location>
        <begin position="84"/>
        <end position="204"/>
    </location>
</feature>
<dbReference type="EMBL" id="CP015136">
    <property type="protein sequence ID" value="AMY10544.1"/>
    <property type="molecule type" value="Genomic_DNA"/>
</dbReference>
<protein>
    <submittedName>
        <fullName evidence="4">Putative integral membrane protein</fullName>
    </submittedName>
</protein>
<dbReference type="Gene3D" id="3.30.530.20">
    <property type="match status" value="1"/>
</dbReference>
<dbReference type="CDD" id="cd07817">
    <property type="entry name" value="SRPBCC_8"/>
    <property type="match status" value="1"/>
</dbReference>
<organism evidence="4 5">
    <name type="scientific">Luteitalea pratensis</name>
    <dbReference type="NCBI Taxonomy" id="1855912"/>
    <lineage>
        <taxon>Bacteria</taxon>
        <taxon>Pseudomonadati</taxon>
        <taxon>Acidobacteriota</taxon>
        <taxon>Vicinamibacteria</taxon>
        <taxon>Vicinamibacterales</taxon>
        <taxon>Vicinamibacteraceae</taxon>
        <taxon>Luteitalea</taxon>
    </lineage>
</organism>
<comment type="similarity">
    <text evidence="1">Belongs to the ribosome association toxin RatA family.</text>
</comment>
<dbReference type="RefSeq" id="WP_157899387.1">
    <property type="nucleotide sequence ID" value="NZ_CP015136.1"/>
</dbReference>
<reference evidence="4 5" key="1">
    <citation type="journal article" date="2016" name="Genome Announc.">
        <title>First Complete Genome Sequence of a Subdivision 6 Acidobacterium Strain.</title>
        <authorList>
            <person name="Huang S."/>
            <person name="Vieira S."/>
            <person name="Bunk B."/>
            <person name="Riedel T."/>
            <person name="Sproer C."/>
            <person name="Overmann J."/>
        </authorList>
    </citation>
    <scope>NUCLEOTIDE SEQUENCE [LARGE SCALE GENOMIC DNA]</scope>
    <source>
        <strain evidence="5">DSM 100886 HEG_-6_39</strain>
    </source>
</reference>